<name>A0AAW5UTY3_9BACT</name>
<evidence type="ECO:0000313" key="1">
    <source>
        <dbReference type="EMBL" id="MCW4155307.1"/>
    </source>
</evidence>
<gene>
    <name evidence="1" type="ORF">ONT23_07100</name>
</gene>
<organism evidence="1 2">
    <name type="scientific">Segatella copri</name>
    <dbReference type="NCBI Taxonomy" id="165179"/>
    <lineage>
        <taxon>Bacteria</taxon>
        <taxon>Pseudomonadati</taxon>
        <taxon>Bacteroidota</taxon>
        <taxon>Bacteroidia</taxon>
        <taxon>Bacteroidales</taxon>
        <taxon>Prevotellaceae</taxon>
        <taxon>Segatella</taxon>
    </lineage>
</organism>
<dbReference type="Proteomes" id="UP001209168">
    <property type="component" value="Unassembled WGS sequence"/>
</dbReference>
<proteinExistence type="predicted"/>
<accession>A0AAW5UTY3</accession>
<dbReference type="EMBL" id="JAPDVH010000001">
    <property type="protein sequence ID" value="MCW4155307.1"/>
    <property type="molecule type" value="Genomic_DNA"/>
</dbReference>
<reference evidence="1" key="1">
    <citation type="submission" date="2022-11" db="EMBL/GenBank/DDBJ databases">
        <title>Genomic repertoires linked with pathogenic potency of arthritogenic Prevotella copri isolated from the gut of rheumatoid arthritis patients.</title>
        <authorList>
            <person name="Nii T."/>
            <person name="Maeda Y."/>
            <person name="Motooka D."/>
            <person name="Naito M."/>
            <person name="Matsumoto Y."/>
            <person name="Ogawa T."/>
            <person name="Oguro-Igashira E."/>
            <person name="Kishikawa T."/>
            <person name="Yamashita M."/>
            <person name="Koizumi S."/>
            <person name="Kurakawa T."/>
            <person name="Okumura R."/>
            <person name="Kayama H."/>
            <person name="Murakami M."/>
            <person name="Sakaguchi T."/>
            <person name="Das B."/>
            <person name="Nakamura S."/>
            <person name="Okada Y."/>
            <person name="Kumanogoh A."/>
            <person name="Takeda K."/>
        </authorList>
    </citation>
    <scope>NUCLEOTIDE SEQUENCE</scope>
    <source>
        <strain evidence="1">H012_8</strain>
    </source>
</reference>
<evidence type="ECO:0000313" key="2">
    <source>
        <dbReference type="Proteomes" id="UP001209168"/>
    </source>
</evidence>
<comment type="caution">
    <text evidence="1">The sequence shown here is derived from an EMBL/GenBank/DDBJ whole genome shotgun (WGS) entry which is preliminary data.</text>
</comment>
<sequence length="61" mass="7206">MARPIREAPILMGKDAERFVKEMKRVESLTPEQRRANREKLHAEVEEINKKWNLTYNALLG</sequence>
<dbReference type="RefSeq" id="WP_144152313.1">
    <property type="nucleotide sequence ID" value="NZ_CP146517.1"/>
</dbReference>
<protein>
    <submittedName>
        <fullName evidence="1">Uncharacterized protein</fullName>
    </submittedName>
</protein>
<dbReference type="AlphaFoldDB" id="A0AAW5UTY3"/>